<accession>A0A3M7P4X5</accession>
<dbReference type="OrthoDB" id="17364at2759"/>
<dbReference type="Proteomes" id="UP000276133">
    <property type="component" value="Unassembled WGS sequence"/>
</dbReference>
<organism evidence="1 2">
    <name type="scientific">Brachionus plicatilis</name>
    <name type="common">Marine rotifer</name>
    <name type="synonym">Brachionus muelleri</name>
    <dbReference type="NCBI Taxonomy" id="10195"/>
    <lineage>
        <taxon>Eukaryota</taxon>
        <taxon>Metazoa</taxon>
        <taxon>Spiralia</taxon>
        <taxon>Gnathifera</taxon>
        <taxon>Rotifera</taxon>
        <taxon>Eurotatoria</taxon>
        <taxon>Monogononta</taxon>
        <taxon>Pseudotrocha</taxon>
        <taxon>Ploima</taxon>
        <taxon>Brachionidae</taxon>
        <taxon>Brachionus</taxon>
    </lineage>
</organism>
<gene>
    <name evidence="1" type="ORF">BpHYR1_050310</name>
</gene>
<dbReference type="EMBL" id="REGN01013321">
    <property type="protein sequence ID" value="RMZ94073.1"/>
    <property type="molecule type" value="Genomic_DNA"/>
</dbReference>
<evidence type="ECO:0000313" key="1">
    <source>
        <dbReference type="EMBL" id="RMZ94073.1"/>
    </source>
</evidence>
<protein>
    <submittedName>
        <fullName evidence="1">Uncharacterized protein</fullName>
    </submittedName>
</protein>
<keyword evidence="2" id="KW-1185">Reference proteome</keyword>
<name>A0A3M7P4X5_BRAPC</name>
<evidence type="ECO:0000313" key="2">
    <source>
        <dbReference type="Proteomes" id="UP000276133"/>
    </source>
</evidence>
<feature type="non-terminal residue" evidence="1">
    <location>
        <position position="1"/>
    </location>
</feature>
<sequence length="935" mass="107442">LEKLAHELNSSSTKSKRAAFSVLLQRPSYTGSDRFKLNELETKPEQEESLQKLVLLGGDHLYMSPCYDWISEATDLIEAVPLFIYERIVLVDNKPETVFEVDQEGLELTVRQIADYWAENIEKTMDSEHVSLARSILVKLEPQLTKIFDQIQMEVNDEQIAELVTLEYLVLNKIESKESIENKTAKLASLLEMIYNKNVQQCEQIVEDFWSKHKFILRKESLEIYLHQNGLITSKLIEESTNLEIQDKFRHLCFEKQRDLPAFHLLTTEAPGLIEGFITIVLEEEMAMRNLIKHHKLQHKCDQIDSQIKKNLFILSHRVIKEFDYEPKVNHHVTLGNSYQSSVLKVLAENLPVQDQVSVLAILAEIYHLQNSLQTNFVLMDLDNNLIDAIEDYWLGQMCLDLDLVKSQAIDLVYERNRDEPDFCGVQHLQNDAVYSKELNAEIRWLIRAKCFNFVVEKYPSLCLRERRTNFVREHTTLLKTTCRRLVISSSGLSSELNSPLFNYTNGFGDGMQSKGLKKRYHSIYAPSRVNLGKDERKSVEIWSQFLGVTDPLAAKHALDCYELINYCPVVRNIREAENLKVSENQWTALIRSCRNVQAFFVERLGIGDIEDLSYQFNQRGGLFFGSLKEAEGYNSGPTAGYCIPKDLLFKLFVGALQDTRKLGQLGIPKVLHENLIQLMVEIYNAKCGFDSIQEWELWASQHLLNEDYLSKMFDQYSFKIKDYLCNFLKCSQTKIVFNLSKLIQIIGDTGIPNPMLNSERDLHSVLWSNWSDHKITLGGEQVNRSIVFTMTRDILQSARKSRKLNANVDVASEESLSNAIRSILKLPFRTNSTDLSEFGKILSLNYSLPLIARLVDEYNRGFTSRFFGYALLNNFSSSTAICEGDSPGLQHFSFKCFDIFEKSFLSSAESMLNAYLPTPVKQNPITPNFTNSKS</sequence>
<dbReference type="STRING" id="10195.A0A3M7P4X5"/>
<comment type="caution">
    <text evidence="1">The sequence shown here is derived from an EMBL/GenBank/DDBJ whole genome shotgun (WGS) entry which is preliminary data.</text>
</comment>
<reference evidence="1 2" key="1">
    <citation type="journal article" date="2018" name="Sci. Rep.">
        <title>Genomic signatures of local adaptation to the degree of environmental predictability in rotifers.</title>
        <authorList>
            <person name="Franch-Gras L."/>
            <person name="Hahn C."/>
            <person name="Garcia-Roger E.M."/>
            <person name="Carmona M.J."/>
            <person name="Serra M."/>
            <person name="Gomez A."/>
        </authorList>
    </citation>
    <scope>NUCLEOTIDE SEQUENCE [LARGE SCALE GENOMIC DNA]</scope>
    <source>
        <strain evidence="1">HYR1</strain>
    </source>
</reference>
<proteinExistence type="predicted"/>
<dbReference type="AlphaFoldDB" id="A0A3M7P4X5"/>